<dbReference type="Gene3D" id="2.170.120.30">
    <property type="match status" value="2"/>
</dbReference>
<feature type="compositionally biased region" description="Polar residues" evidence="1">
    <location>
        <begin position="454"/>
        <end position="475"/>
    </location>
</feature>
<evidence type="ECO:0000313" key="2">
    <source>
        <dbReference type="EMBL" id="MCE5173510.1"/>
    </source>
</evidence>
<evidence type="ECO:0000256" key="1">
    <source>
        <dbReference type="SAM" id="MobiDB-lite"/>
    </source>
</evidence>
<dbReference type="InterPro" id="IPR012505">
    <property type="entry name" value="YbbR"/>
</dbReference>
<feature type="region of interest" description="Disordered" evidence="1">
    <location>
        <begin position="411"/>
        <end position="475"/>
    </location>
</feature>
<comment type="caution">
    <text evidence="2">The sequence shown here is derived from an EMBL/GenBank/DDBJ whole genome shotgun (WGS) entry which is preliminary data.</text>
</comment>
<organism evidence="2 3">
    <name type="scientific">Paenibacillus profundus</name>
    <dbReference type="NCBI Taxonomy" id="1173085"/>
    <lineage>
        <taxon>Bacteria</taxon>
        <taxon>Bacillati</taxon>
        <taxon>Bacillota</taxon>
        <taxon>Bacilli</taxon>
        <taxon>Bacillales</taxon>
        <taxon>Paenibacillaceae</taxon>
        <taxon>Paenibacillus</taxon>
    </lineage>
</organism>
<dbReference type="InterPro" id="IPR053154">
    <property type="entry name" value="c-di-AMP_regulator"/>
</dbReference>
<dbReference type="EMBL" id="JAJNBZ010000055">
    <property type="protein sequence ID" value="MCE5173510.1"/>
    <property type="molecule type" value="Genomic_DNA"/>
</dbReference>
<protein>
    <recommendedName>
        <fullName evidence="4">YbbR domain-containing protein</fullName>
    </recommendedName>
</protein>
<dbReference type="Pfam" id="PF07949">
    <property type="entry name" value="YbbR"/>
    <property type="match status" value="3"/>
</dbReference>
<proteinExistence type="predicted"/>
<gene>
    <name evidence="2" type="ORF">LQV63_30195</name>
</gene>
<evidence type="ECO:0008006" key="4">
    <source>
        <dbReference type="Google" id="ProtNLM"/>
    </source>
</evidence>
<sequence>MDKWLMNNNAAKVIALVLGILLFAVVHKDDSTAVTTPPLMESRWIDSVQVRTIGLDTQQQVIKSMKPETVRIQVRGKRTTIAAALPEDYKVTLDLTGYGTGRHVVPLHHEFPQGIELVSMLPSSVTVDLEDVQTKEFEVRVKTEGIAAAGYKAGTPIVSPSNRVHVTLPASRMAEVKSVTAMVNIGKANESVMLKRVKLTAYNSKGQEIQDAVMTPSVVEVEIPITKPFKSVPLQVNLTGQLPDGLAVSTLTPDVNQITLYGPQEALDQFEFFDGVQVDLRQIKAEGVYKLNVRLTPPSNIEKIEPSEITVDLQISSVKQRVISGVPIILTGENDRLETTVAEPATRKMDVTVVGAPSLVDELKAGDIQLIANVNDLPPGKHTVNLQVNLPRFVRRADNIPLTVTIIIQDHSTPVTTEPDTKPTPPTGGDAGNSEGSQSETGQEEHKPAVQEDAGTSTETNDTSPDLNSENDQSS</sequence>
<dbReference type="Proteomes" id="UP001199916">
    <property type="component" value="Unassembled WGS sequence"/>
</dbReference>
<name>A0ABS8YNW0_9BACL</name>
<keyword evidence="3" id="KW-1185">Reference proteome</keyword>
<dbReference type="PANTHER" id="PTHR37804:SF1">
    <property type="entry name" value="CDAA REGULATORY PROTEIN CDAR"/>
    <property type="match status" value="1"/>
</dbReference>
<dbReference type="CDD" id="cd20206">
    <property type="entry name" value="YbbR"/>
    <property type="match status" value="1"/>
</dbReference>
<accession>A0ABS8YNW0</accession>
<dbReference type="Gene3D" id="2.170.120.40">
    <property type="entry name" value="YbbR-like domain"/>
    <property type="match status" value="2"/>
</dbReference>
<dbReference type="PANTHER" id="PTHR37804">
    <property type="entry name" value="CDAA REGULATORY PROTEIN CDAR"/>
    <property type="match status" value="1"/>
</dbReference>
<evidence type="ECO:0000313" key="3">
    <source>
        <dbReference type="Proteomes" id="UP001199916"/>
    </source>
</evidence>
<reference evidence="2 3" key="1">
    <citation type="submission" date="2021-11" db="EMBL/GenBank/DDBJ databases">
        <title>Draft genome sequence of Paenibacillus profundus YoMME, a new Gram-positive bacteria with exoelectrogenic properties.</title>
        <authorList>
            <person name="Hubenova Y."/>
            <person name="Hubenova E."/>
            <person name="Manasiev Y."/>
            <person name="Peykov S."/>
            <person name="Mitov M."/>
        </authorList>
    </citation>
    <scope>NUCLEOTIDE SEQUENCE [LARGE SCALE GENOMIC DNA]</scope>
    <source>
        <strain evidence="2 3">YoMME</strain>
    </source>
</reference>
<dbReference type="RefSeq" id="WP_233699440.1">
    <property type="nucleotide sequence ID" value="NZ_JAJNBZ010000055.1"/>
</dbReference>